<organism evidence="2 3">
    <name type="scientific">Pedobacter cryophilus</name>
    <dbReference type="NCBI Taxonomy" id="2571271"/>
    <lineage>
        <taxon>Bacteria</taxon>
        <taxon>Pseudomonadati</taxon>
        <taxon>Bacteroidota</taxon>
        <taxon>Sphingobacteriia</taxon>
        <taxon>Sphingobacteriales</taxon>
        <taxon>Sphingobacteriaceae</taxon>
        <taxon>Pedobacter</taxon>
    </lineage>
</organism>
<evidence type="ECO:0000313" key="2">
    <source>
        <dbReference type="EMBL" id="TKC00177.1"/>
    </source>
</evidence>
<dbReference type="InterPro" id="IPR009061">
    <property type="entry name" value="DNA-bd_dom_put_sf"/>
</dbReference>
<dbReference type="PANTHER" id="PTHR34585:SF22">
    <property type="entry name" value="HELIX-TURN-HELIX DOMAIN-CONTAINING PROTEIN"/>
    <property type="match status" value="1"/>
</dbReference>
<feature type="domain" description="Helix-turn-helix" evidence="1">
    <location>
        <begin position="37"/>
        <end position="85"/>
    </location>
</feature>
<dbReference type="EMBL" id="SWBP01000001">
    <property type="protein sequence ID" value="TKC00177.1"/>
    <property type="molecule type" value="Genomic_DNA"/>
</dbReference>
<evidence type="ECO:0000259" key="1">
    <source>
        <dbReference type="Pfam" id="PF12728"/>
    </source>
</evidence>
<accession>A0A4U1C714</accession>
<reference evidence="2 3" key="1">
    <citation type="submission" date="2019-04" db="EMBL/GenBank/DDBJ databases">
        <title>Pedobacter sp. AR-3-17 sp. nov., isolated from Arctic soil.</title>
        <authorList>
            <person name="Dahal R.H."/>
            <person name="Kim D.-U."/>
        </authorList>
    </citation>
    <scope>NUCLEOTIDE SEQUENCE [LARGE SCALE GENOMIC DNA]</scope>
    <source>
        <strain evidence="2 3">AR-3-17</strain>
    </source>
</reference>
<dbReference type="AlphaFoldDB" id="A0A4U1C714"/>
<dbReference type="InterPro" id="IPR041657">
    <property type="entry name" value="HTH_17"/>
</dbReference>
<dbReference type="Pfam" id="PF12728">
    <property type="entry name" value="HTH_17"/>
    <property type="match status" value="1"/>
</dbReference>
<evidence type="ECO:0000313" key="3">
    <source>
        <dbReference type="Proteomes" id="UP000308181"/>
    </source>
</evidence>
<comment type="caution">
    <text evidence="2">The sequence shown here is derived from an EMBL/GenBank/DDBJ whole genome shotgun (WGS) entry which is preliminary data.</text>
</comment>
<dbReference type="Proteomes" id="UP000308181">
    <property type="component" value="Unassembled WGS sequence"/>
</dbReference>
<name>A0A4U1C714_9SPHI</name>
<dbReference type="OrthoDB" id="768005at2"/>
<dbReference type="PANTHER" id="PTHR34585">
    <property type="match status" value="1"/>
</dbReference>
<proteinExistence type="predicted"/>
<dbReference type="SUPFAM" id="SSF46955">
    <property type="entry name" value="Putative DNA-binding domain"/>
    <property type="match status" value="1"/>
</dbReference>
<gene>
    <name evidence="2" type="ORF">FA046_00400</name>
</gene>
<protein>
    <submittedName>
        <fullName evidence="2">Helix-turn-helix domain-containing protein</fullName>
    </submittedName>
</protein>
<sequence length="92" mass="10987">MDKNYFLTENAYQEIIGKLNNIELQLKMSQGIEDVFLDNQQFIQMMNISKRTAQTWRDQNIIPFSMVGNKIYYQMKDVRTLLAKNYHSVINF</sequence>
<keyword evidence="3" id="KW-1185">Reference proteome</keyword>
<dbReference type="RefSeq" id="WP_136824386.1">
    <property type="nucleotide sequence ID" value="NZ_SWBP01000001.1"/>
</dbReference>